<dbReference type="Pfam" id="PF01975">
    <property type="entry name" value="SurE"/>
    <property type="match status" value="1"/>
</dbReference>
<dbReference type="NCBIfam" id="TIGR00087">
    <property type="entry name" value="surE"/>
    <property type="match status" value="1"/>
</dbReference>
<dbReference type="SUPFAM" id="SSF64167">
    <property type="entry name" value="SurE-like"/>
    <property type="match status" value="1"/>
</dbReference>
<dbReference type="PANTHER" id="PTHR47551">
    <property type="entry name" value="TUBULIN--TYROSINE LIGASE PBY1-RELATED"/>
    <property type="match status" value="1"/>
</dbReference>
<dbReference type="VEuPathDB" id="FungiDB:SCODWIG_01820"/>
<dbReference type="Gene3D" id="3.30.470.20">
    <property type="entry name" value="ATP-grasp fold, B domain"/>
    <property type="match status" value="1"/>
</dbReference>
<dbReference type="SUPFAM" id="SSF56059">
    <property type="entry name" value="Glutathione synthetase ATP-binding domain-like"/>
    <property type="match status" value="1"/>
</dbReference>
<feature type="domain" description="Survival protein SurE-like phosphatase/nucleotidase" evidence="1">
    <location>
        <begin position="7"/>
        <end position="249"/>
    </location>
</feature>
<dbReference type="InterPro" id="IPR036523">
    <property type="entry name" value="SurE-like_sf"/>
</dbReference>
<dbReference type="PROSITE" id="PS51221">
    <property type="entry name" value="TTL"/>
    <property type="match status" value="1"/>
</dbReference>
<dbReference type="GO" id="GO:0000932">
    <property type="term" value="C:P-body"/>
    <property type="evidence" value="ECO:0007669"/>
    <property type="project" value="TreeGrafter"/>
</dbReference>
<name>A0A376B662_9ASCO</name>
<dbReference type="InterPro" id="IPR004344">
    <property type="entry name" value="TTL/TTLL_fam"/>
</dbReference>
<dbReference type="GO" id="GO:0016874">
    <property type="term" value="F:ligase activity"/>
    <property type="evidence" value="ECO:0007669"/>
    <property type="project" value="UniProtKB-KW"/>
</dbReference>
<dbReference type="Pfam" id="PF03133">
    <property type="entry name" value="TTL"/>
    <property type="match status" value="1"/>
</dbReference>
<evidence type="ECO:0000259" key="1">
    <source>
        <dbReference type="Pfam" id="PF01975"/>
    </source>
</evidence>
<organism evidence="2 3">
    <name type="scientific">Saccharomycodes ludwigii</name>
    <dbReference type="NCBI Taxonomy" id="36035"/>
    <lineage>
        <taxon>Eukaryota</taxon>
        <taxon>Fungi</taxon>
        <taxon>Dikarya</taxon>
        <taxon>Ascomycota</taxon>
        <taxon>Saccharomycotina</taxon>
        <taxon>Saccharomycetes</taxon>
        <taxon>Saccharomycodales</taxon>
        <taxon>Saccharomycodaceae</taxon>
        <taxon>Saccharomycodes</taxon>
    </lineage>
</organism>
<reference evidence="3" key="1">
    <citation type="submission" date="2018-06" db="EMBL/GenBank/DDBJ databases">
        <authorList>
            <person name="Guldener U."/>
        </authorList>
    </citation>
    <scope>NUCLEOTIDE SEQUENCE [LARGE SCALE GENOMIC DNA]</scope>
    <source>
        <strain evidence="3">UTAD17</strain>
    </source>
</reference>
<evidence type="ECO:0000313" key="3">
    <source>
        <dbReference type="Proteomes" id="UP000262825"/>
    </source>
</evidence>
<dbReference type="AlphaFoldDB" id="A0A376B662"/>
<keyword evidence="2" id="KW-0436">Ligase</keyword>
<dbReference type="InterPro" id="IPR002828">
    <property type="entry name" value="SurE-like_Pase/nucleotidase"/>
</dbReference>
<keyword evidence="3" id="KW-1185">Reference proteome</keyword>
<dbReference type="PANTHER" id="PTHR47551:SF1">
    <property type="entry name" value="TUBULIN--TYROSINE LIGASE PBY1-RELATED"/>
    <property type="match status" value="1"/>
</dbReference>
<evidence type="ECO:0000313" key="2">
    <source>
        <dbReference type="EMBL" id="SSD60059.1"/>
    </source>
</evidence>
<dbReference type="EMBL" id="UFAJ01000261">
    <property type="protein sequence ID" value="SSD60059.1"/>
    <property type="molecule type" value="Genomic_DNA"/>
</dbReference>
<gene>
    <name evidence="2" type="ORF">SCODWIG_01820</name>
</gene>
<dbReference type="InterPro" id="IPR027746">
    <property type="entry name" value="TTL"/>
</dbReference>
<accession>A0A376B662</accession>
<dbReference type="GO" id="GO:0016787">
    <property type="term" value="F:hydrolase activity"/>
    <property type="evidence" value="ECO:0007669"/>
    <property type="project" value="InterPro"/>
</dbReference>
<proteinExistence type="predicted"/>
<dbReference type="Proteomes" id="UP000262825">
    <property type="component" value="Unassembled WGS sequence"/>
</dbReference>
<sequence length="741" mass="84773">MTKPLNILITNDDGPLDNNVSQYIRPFVQYITKHRPNWNLVIVVPNIQRSWIGKAHFADKELTATFIYSDPNSTDNKFLGPFNRPQVGNSKFKFKPNISGSKDSEKIPQNSIEWCLLDGTPASCADIGCNHVSNIEHFDLVISGPNVGRNTSRPYATSSGTVGAAFEACITGNTRAIALSWAYYNTQITVDEESFETVSRLSCDVIESLLKSWDYENKVDVYSVNVPLYPGIRYEDTKAVFAPLAQNSWTSVFTNYEEEDDNDENDNGGAIKFKWDPDYTFSRNTVLNSEGINDGKLVESKMCTITPLRASFHVSLNDEHFGKELIYHSLLDTTSSSDVAVLTINPKEYIAEPLTVSIKKYLPTLPIIKAESIEPFFDKFTRIFQYGEYEQIDASKLHSGVLHYFANTFIYRKALIRKQYLTQTINTFTAKNPTSILKTAYMESFNIDVDYAEFLDDALDEAWELRQELEDPKNNKWWILKPSMSDKAQGIRVFKTVRDLQAIFDSFDEEEIEGENTSENKIITSQLRHFIVQEYLQAPLLLNNRKFHIRCYIIAKGCLKVMVYERMLALFASTEFKNLSVDNYNVLSAEDLSCHLTNTCLQETDKVKEIDPVREFDTLDEISAENKENIKQQIREIAHDTFLAAVNANRLNFQPLENAFEIYGVDFLVDRDYKVKLLEVNAYPDFKQTGDALKNLIFELFDNVTQTCIAPIFQKKEDEDIVGDIKLNNFTTVLDESIHDW</sequence>
<protein>
    <submittedName>
        <fullName evidence="2">Related to Probable tubulin--tyrosine ligase PBY1</fullName>
    </submittedName>
</protein>
<dbReference type="Gene3D" id="3.40.1210.10">
    <property type="entry name" value="Survival protein SurE-like phosphatase/nucleotidase"/>
    <property type="match status" value="1"/>
</dbReference>